<dbReference type="KEGG" id="bor:COCMIDRAFT_23510"/>
<dbReference type="STRING" id="930090.W6ZAH4"/>
<dbReference type="AlphaFoldDB" id="W6ZAH4"/>
<evidence type="ECO:0000313" key="3">
    <source>
        <dbReference type="EMBL" id="EUC48737.1"/>
    </source>
</evidence>
<dbReference type="Proteomes" id="UP000054032">
    <property type="component" value="Unassembled WGS sequence"/>
</dbReference>
<dbReference type="HOGENOM" id="CLU_2223057_0_0_1"/>
<keyword evidence="4" id="KW-1185">Reference proteome</keyword>
<reference evidence="3 4" key="1">
    <citation type="journal article" date="2013" name="PLoS Genet.">
        <title>Comparative genome structure, secondary metabolite, and effector coding capacity across Cochliobolus pathogens.</title>
        <authorList>
            <person name="Condon B.J."/>
            <person name="Leng Y."/>
            <person name="Wu D."/>
            <person name="Bushley K.E."/>
            <person name="Ohm R.A."/>
            <person name="Otillar R."/>
            <person name="Martin J."/>
            <person name="Schackwitz W."/>
            <person name="Grimwood J."/>
            <person name="MohdZainudin N."/>
            <person name="Xue C."/>
            <person name="Wang R."/>
            <person name="Manning V.A."/>
            <person name="Dhillon B."/>
            <person name="Tu Z.J."/>
            <person name="Steffenson B.J."/>
            <person name="Salamov A."/>
            <person name="Sun H."/>
            <person name="Lowry S."/>
            <person name="LaButti K."/>
            <person name="Han J."/>
            <person name="Copeland A."/>
            <person name="Lindquist E."/>
            <person name="Barry K."/>
            <person name="Schmutz J."/>
            <person name="Baker S.E."/>
            <person name="Ciuffetti L.M."/>
            <person name="Grigoriev I.V."/>
            <person name="Zhong S."/>
            <person name="Turgeon B.G."/>
        </authorList>
    </citation>
    <scope>NUCLEOTIDE SEQUENCE [LARGE SCALE GENOMIC DNA]</scope>
    <source>
        <strain evidence="3 4">ATCC 44560</strain>
    </source>
</reference>
<organism evidence="3 4">
    <name type="scientific">Bipolaris oryzae ATCC 44560</name>
    <dbReference type="NCBI Taxonomy" id="930090"/>
    <lineage>
        <taxon>Eukaryota</taxon>
        <taxon>Fungi</taxon>
        <taxon>Dikarya</taxon>
        <taxon>Ascomycota</taxon>
        <taxon>Pezizomycotina</taxon>
        <taxon>Dothideomycetes</taxon>
        <taxon>Pleosporomycetidae</taxon>
        <taxon>Pleosporales</taxon>
        <taxon>Pleosporineae</taxon>
        <taxon>Pleosporaceae</taxon>
        <taxon>Bipolaris</taxon>
    </lineage>
</organism>
<keyword evidence="2" id="KW-1133">Transmembrane helix</keyword>
<feature type="transmembrane region" description="Helical" evidence="2">
    <location>
        <begin position="51"/>
        <end position="70"/>
    </location>
</feature>
<dbReference type="OrthoDB" id="10527609at2759"/>
<feature type="compositionally biased region" description="Basic residues" evidence="1">
    <location>
        <begin position="111"/>
        <end position="123"/>
    </location>
</feature>
<sequence>MSDYTVAMANSYSTLIDWLLALISISVCSILLFLIFLVVICFWIVIAMINFFTITLFMALLITISILVNIRGSEEPQGYHRIQDIYVADTPLLITTDMLPSASTSLTLNPKRSRNQSGKRQKR</sequence>
<evidence type="ECO:0000256" key="2">
    <source>
        <dbReference type="SAM" id="Phobius"/>
    </source>
</evidence>
<gene>
    <name evidence="3" type="ORF">COCMIDRAFT_23510</name>
</gene>
<keyword evidence="2" id="KW-0812">Transmembrane</keyword>
<keyword evidence="2" id="KW-0472">Membrane</keyword>
<dbReference type="EMBL" id="KI963938">
    <property type="protein sequence ID" value="EUC48737.1"/>
    <property type="molecule type" value="Genomic_DNA"/>
</dbReference>
<feature type="transmembrane region" description="Helical" evidence="2">
    <location>
        <begin position="18"/>
        <end position="45"/>
    </location>
</feature>
<name>W6ZAH4_COCMI</name>
<dbReference type="RefSeq" id="XP_007684703.1">
    <property type="nucleotide sequence ID" value="XM_007686513.1"/>
</dbReference>
<protein>
    <submittedName>
        <fullName evidence="3">Uncharacterized protein</fullName>
    </submittedName>
</protein>
<evidence type="ECO:0000256" key="1">
    <source>
        <dbReference type="SAM" id="MobiDB-lite"/>
    </source>
</evidence>
<proteinExistence type="predicted"/>
<evidence type="ECO:0000313" key="4">
    <source>
        <dbReference type="Proteomes" id="UP000054032"/>
    </source>
</evidence>
<accession>W6ZAH4</accession>
<dbReference type="GeneID" id="19120447"/>
<feature type="region of interest" description="Disordered" evidence="1">
    <location>
        <begin position="103"/>
        <end position="123"/>
    </location>
</feature>